<dbReference type="Proteomes" id="UP000635726">
    <property type="component" value="Unassembled WGS sequence"/>
</dbReference>
<dbReference type="EMBL" id="BMOE01000003">
    <property type="protein sequence ID" value="GGJ69403.1"/>
    <property type="molecule type" value="Genomic_DNA"/>
</dbReference>
<organism evidence="1 2">
    <name type="scientific">Deinococcus aquiradiocola</name>
    <dbReference type="NCBI Taxonomy" id="393059"/>
    <lineage>
        <taxon>Bacteria</taxon>
        <taxon>Thermotogati</taxon>
        <taxon>Deinococcota</taxon>
        <taxon>Deinococci</taxon>
        <taxon>Deinococcales</taxon>
        <taxon>Deinococcaceae</taxon>
        <taxon>Deinococcus</taxon>
    </lineage>
</organism>
<reference evidence="1" key="1">
    <citation type="journal article" date="2014" name="Int. J. Syst. Evol. Microbiol.">
        <title>Complete genome sequence of Corynebacterium casei LMG S-19264T (=DSM 44701T), isolated from a smear-ripened cheese.</title>
        <authorList>
            <consortium name="US DOE Joint Genome Institute (JGI-PGF)"/>
            <person name="Walter F."/>
            <person name="Albersmeier A."/>
            <person name="Kalinowski J."/>
            <person name="Ruckert C."/>
        </authorList>
    </citation>
    <scope>NUCLEOTIDE SEQUENCE</scope>
    <source>
        <strain evidence="1">JCM 14371</strain>
    </source>
</reference>
<protein>
    <recommendedName>
        <fullName evidence="3">Lipoprotein</fullName>
    </recommendedName>
</protein>
<evidence type="ECO:0000313" key="2">
    <source>
        <dbReference type="Proteomes" id="UP000635726"/>
    </source>
</evidence>
<evidence type="ECO:0008006" key="3">
    <source>
        <dbReference type="Google" id="ProtNLM"/>
    </source>
</evidence>
<proteinExistence type="predicted"/>
<name>A0A917UN83_9DEIO</name>
<accession>A0A917UN83</accession>
<comment type="caution">
    <text evidence="1">The sequence shown here is derived from an EMBL/GenBank/DDBJ whole genome shotgun (WGS) entry which is preliminary data.</text>
</comment>
<evidence type="ECO:0000313" key="1">
    <source>
        <dbReference type="EMBL" id="GGJ69403.1"/>
    </source>
</evidence>
<dbReference type="PROSITE" id="PS51257">
    <property type="entry name" value="PROKAR_LIPOPROTEIN"/>
    <property type="match status" value="1"/>
</dbReference>
<dbReference type="RefSeq" id="WP_188961400.1">
    <property type="nucleotide sequence ID" value="NZ_BMOE01000003.1"/>
</dbReference>
<sequence length="222" mass="22340">MTSTRVRGPVLVSALLLGGSVLLSGCGSVVGAFIPPQTITNPAGLTGKTLATSSTLVVESVKGTVHYSTQDAPKSSFDDIKYPDNIPFGIRPHGLAINSGLASATVTGACVKPASFTLTLKKVTVTLKDTTSTATVTATPSYTVTLTKTGSSLTDATYSVSGGTLNVTADRTATDAAIVVLTSGGVNDAQLDADLSASDNGLAGCTMTMKLGETTAVLSDFS</sequence>
<reference evidence="1" key="2">
    <citation type="submission" date="2020-09" db="EMBL/GenBank/DDBJ databases">
        <authorList>
            <person name="Sun Q."/>
            <person name="Ohkuma M."/>
        </authorList>
    </citation>
    <scope>NUCLEOTIDE SEQUENCE</scope>
    <source>
        <strain evidence="1">JCM 14371</strain>
    </source>
</reference>
<gene>
    <name evidence="1" type="ORF">GCM10008939_12240</name>
</gene>
<dbReference type="AlphaFoldDB" id="A0A917UN83"/>
<keyword evidence="2" id="KW-1185">Reference proteome</keyword>